<protein>
    <submittedName>
        <fullName evidence="1">Uncharacterized protein</fullName>
    </submittedName>
</protein>
<dbReference type="Proteomes" id="UP000028990">
    <property type="component" value="Unassembled WGS sequence"/>
</dbReference>
<name>A0A091DYV9_FUKDA</name>
<evidence type="ECO:0000313" key="1">
    <source>
        <dbReference type="EMBL" id="KFO36237.1"/>
    </source>
</evidence>
<proteinExistence type="predicted"/>
<accession>A0A091DYV9</accession>
<sequence>MGTWGPLRKCNVRTGAVCPVRKRGCGVLRRDGAFLKEVDSGESPGAASHSRVRTTMPVVECLESVQDIRADRAAQLKTLTKEDIQSGFRK</sequence>
<reference evidence="1 2" key="1">
    <citation type="submission" date="2013-11" db="EMBL/GenBank/DDBJ databases">
        <title>The Damaraland mole rat (Fukomys damarensis) genome and evolution of African mole rats.</title>
        <authorList>
            <person name="Gladyshev V.N."/>
            <person name="Fang X."/>
        </authorList>
    </citation>
    <scope>NUCLEOTIDE SEQUENCE [LARGE SCALE GENOMIC DNA]</scope>
    <source>
        <tissue evidence="1">Liver</tissue>
    </source>
</reference>
<evidence type="ECO:0000313" key="2">
    <source>
        <dbReference type="Proteomes" id="UP000028990"/>
    </source>
</evidence>
<keyword evidence="2" id="KW-1185">Reference proteome</keyword>
<dbReference type="AlphaFoldDB" id="A0A091DYV9"/>
<dbReference type="EMBL" id="KN121537">
    <property type="protein sequence ID" value="KFO36237.1"/>
    <property type="molecule type" value="Genomic_DNA"/>
</dbReference>
<gene>
    <name evidence="1" type="ORF">H920_02449</name>
</gene>
<organism evidence="1 2">
    <name type="scientific">Fukomys damarensis</name>
    <name type="common">Damaraland mole rat</name>
    <name type="synonym">Cryptomys damarensis</name>
    <dbReference type="NCBI Taxonomy" id="885580"/>
    <lineage>
        <taxon>Eukaryota</taxon>
        <taxon>Metazoa</taxon>
        <taxon>Chordata</taxon>
        <taxon>Craniata</taxon>
        <taxon>Vertebrata</taxon>
        <taxon>Euteleostomi</taxon>
        <taxon>Mammalia</taxon>
        <taxon>Eutheria</taxon>
        <taxon>Euarchontoglires</taxon>
        <taxon>Glires</taxon>
        <taxon>Rodentia</taxon>
        <taxon>Hystricomorpha</taxon>
        <taxon>Bathyergidae</taxon>
        <taxon>Fukomys</taxon>
    </lineage>
</organism>